<dbReference type="RefSeq" id="WP_054581931.1">
    <property type="nucleotide sequence ID" value="NZ_CP012808.1"/>
</dbReference>
<organism evidence="2 3">
    <name type="scientific">Acinetobacter equi</name>
    <dbReference type="NCBI Taxonomy" id="1324350"/>
    <lineage>
        <taxon>Bacteria</taxon>
        <taxon>Pseudomonadati</taxon>
        <taxon>Pseudomonadota</taxon>
        <taxon>Gammaproteobacteria</taxon>
        <taxon>Moraxellales</taxon>
        <taxon>Moraxellaceae</taxon>
        <taxon>Acinetobacter</taxon>
    </lineage>
</organism>
<feature type="domain" description="N-acetyltransferase" evidence="1">
    <location>
        <begin position="3"/>
        <end position="149"/>
    </location>
</feature>
<keyword evidence="2" id="KW-0808">Transferase</keyword>
<protein>
    <submittedName>
        <fullName evidence="2">Acetyltransferase</fullName>
    </submittedName>
</protein>
<gene>
    <name evidence="2" type="ORF">AOY20_11155</name>
</gene>
<evidence type="ECO:0000259" key="1">
    <source>
        <dbReference type="PROSITE" id="PS51186"/>
    </source>
</evidence>
<accession>A0A0N7GXY9</accession>
<proteinExistence type="predicted"/>
<dbReference type="GO" id="GO:0016747">
    <property type="term" value="F:acyltransferase activity, transferring groups other than amino-acyl groups"/>
    <property type="evidence" value="ECO:0007669"/>
    <property type="project" value="InterPro"/>
</dbReference>
<dbReference type="STRING" id="1324350.AOY20_11155"/>
<dbReference type="InterPro" id="IPR016181">
    <property type="entry name" value="Acyl_CoA_acyltransferase"/>
</dbReference>
<dbReference type="OrthoDB" id="9815041at2"/>
<dbReference type="Proteomes" id="UP000064939">
    <property type="component" value="Chromosome"/>
</dbReference>
<dbReference type="SUPFAM" id="SSF55729">
    <property type="entry name" value="Acyl-CoA N-acyltransferases (Nat)"/>
    <property type="match status" value="1"/>
</dbReference>
<dbReference type="KEGG" id="aei:AOY20_11155"/>
<sequence length="149" mass="17344">MNIEIKEVITLPESIVELENEANKEGFVLVSRMIEEFKSGKNRFDRPGEFLLTAHDGDKLIACGGLNQQWNENDVEPRIGRVRRFYVLPEYSKHGVGKQLLQYLEKKAIQDFSALCLHTDTHPAANFYQKMNYVFVGNHPNYNYFKYLI</sequence>
<dbReference type="EMBL" id="CP012808">
    <property type="protein sequence ID" value="ALH96043.1"/>
    <property type="molecule type" value="Genomic_DNA"/>
</dbReference>
<dbReference type="Gene3D" id="3.40.630.30">
    <property type="match status" value="1"/>
</dbReference>
<dbReference type="CDD" id="cd04301">
    <property type="entry name" value="NAT_SF"/>
    <property type="match status" value="1"/>
</dbReference>
<evidence type="ECO:0000313" key="3">
    <source>
        <dbReference type="Proteomes" id="UP000064939"/>
    </source>
</evidence>
<dbReference type="AlphaFoldDB" id="A0A0N7GXY9"/>
<dbReference type="InterPro" id="IPR000182">
    <property type="entry name" value="GNAT_dom"/>
</dbReference>
<reference evidence="2 3" key="1">
    <citation type="journal article" date="2015" name="Int. J. Syst. Evol. Microbiol.">
        <title>Acinetobacter equi sp. nov. isolated from horse faeces.</title>
        <authorList>
            <person name="Poppel M.T."/>
            <person name="Skiebe E."/>
            <person name="Laue M."/>
            <person name="Bergmann H."/>
            <person name="Ebersberger I."/>
            <person name="Garn T."/>
            <person name="Fruth A."/>
            <person name="Baumgardt S."/>
            <person name="Busse H.J."/>
            <person name="Wilharm G."/>
        </authorList>
    </citation>
    <scope>NUCLEOTIDE SEQUENCE [LARGE SCALE GENOMIC DNA]</scope>
    <source>
        <strain evidence="2 3">114</strain>
    </source>
</reference>
<dbReference type="Pfam" id="PF00583">
    <property type="entry name" value="Acetyltransf_1"/>
    <property type="match status" value="1"/>
</dbReference>
<dbReference type="PROSITE" id="PS51186">
    <property type="entry name" value="GNAT"/>
    <property type="match status" value="1"/>
</dbReference>
<keyword evidence="3" id="KW-1185">Reference proteome</keyword>
<evidence type="ECO:0000313" key="2">
    <source>
        <dbReference type="EMBL" id="ALH96043.1"/>
    </source>
</evidence>
<name>A0A0N7GXY9_9GAMM</name>